<evidence type="ECO:0000313" key="2">
    <source>
        <dbReference type="Proteomes" id="UP000183832"/>
    </source>
</evidence>
<dbReference type="EMBL" id="CVRI01000044">
    <property type="protein sequence ID" value="CRK96839.1"/>
    <property type="molecule type" value="Genomic_DNA"/>
</dbReference>
<sequence length="78" mass="9150">MKTYVSITISVLKLTSAFVRDFFLIHKHNRQEIGGIVMSDSDKRQENDFDSFKRKAFVMKIPTYSCSERYATTRHKKA</sequence>
<organism evidence="1 2">
    <name type="scientific">Clunio marinus</name>
    <dbReference type="NCBI Taxonomy" id="568069"/>
    <lineage>
        <taxon>Eukaryota</taxon>
        <taxon>Metazoa</taxon>
        <taxon>Ecdysozoa</taxon>
        <taxon>Arthropoda</taxon>
        <taxon>Hexapoda</taxon>
        <taxon>Insecta</taxon>
        <taxon>Pterygota</taxon>
        <taxon>Neoptera</taxon>
        <taxon>Endopterygota</taxon>
        <taxon>Diptera</taxon>
        <taxon>Nematocera</taxon>
        <taxon>Chironomoidea</taxon>
        <taxon>Chironomidae</taxon>
        <taxon>Clunio</taxon>
    </lineage>
</organism>
<dbReference type="AlphaFoldDB" id="A0A1J1I985"/>
<dbReference type="Proteomes" id="UP000183832">
    <property type="component" value="Unassembled WGS sequence"/>
</dbReference>
<accession>A0A1J1I985</accession>
<evidence type="ECO:0000313" key="1">
    <source>
        <dbReference type="EMBL" id="CRK96839.1"/>
    </source>
</evidence>
<reference evidence="1 2" key="1">
    <citation type="submission" date="2015-04" db="EMBL/GenBank/DDBJ databases">
        <authorList>
            <person name="Syromyatnikov M.Y."/>
            <person name="Popov V.N."/>
        </authorList>
    </citation>
    <scope>NUCLEOTIDE SEQUENCE [LARGE SCALE GENOMIC DNA]</scope>
</reference>
<proteinExistence type="predicted"/>
<protein>
    <submittedName>
        <fullName evidence="1">CLUMA_CG010238, isoform A</fullName>
    </submittedName>
</protein>
<keyword evidence="2" id="KW-1185">Reference proteome</keyword>
<gene>
    <name evidence="1" type="ORF">CLUMA_CG010238</name>
</gene>
<name>A0A1J1I985_9DIPT</name>